<dbReference type="Proteomes" id="UP000001933">
    <property type="component" value="Chromosome"/>
</dbReference>
<evidence type="ECO:0000256" key="3">
    <source>
        <dbReference type="SAM" id="SignalP"/>
    </source>
</evidence>
<dbReference type="RefSeq" id="WP_011418401.1">
    <property type="nucleotide sequence ID" value="NC_007759.1"/>
</dbReference>
<name>Q2LWC3_SYNAS</name>
<dbReference type="SUPFAM" id="SSF48452">
    <property type="entry name" value="TPR-like"/>
    <property type="match status" value="1"/>
</dbReference>
<dbReference type="eggNOG" id="COG0457">
    <property type="taxonomic scope" value="Bacteria"/>
</dbReference>
<evidence type="ECO:0000256" key="2">
    <source>
        <dbReference type="ARBA" id="ARBA00022803"/>
    </source>
</evidence>
<feature type="signal peptide" evidence="3">
    <location>
        <begin position="1"/>
        <end position="20"/>
    </location>
</feature>
<keyword evidence="2" id="KW-0802">TPR repeat</keyword>
<dbReference type="PANTHER" id="PTHR45586">
    <property type="entry name" value="TPR REPEAT-CONTAINING PROTEIN PA4667"/>
    <property type="match status" value="1"/>
</dbReference>
<dbReference type="STRING" id="56780.SYN_00855"/>
<sequence length="703" mass="79132">MKRKLFILLLAVFLAAPAFGAGDLEMFNKRLAEAGNEQEKADIQKEIGDYHAGISAFDKAADAYIKALPHLRGRLSENDRLRIAIHMSWGGRLTESEMEIRSILQGNPENTRARIQLARVLLWSGNPDQALAEAETVLEKLPEERDALLVKADALRSRGETDRAIAIYGSLLEQSENFDIRIGLCHAYLKQGNVKEAHSCSALLQPAYPYQEQELAGLRGGLEKAAAQGKRYTLKAEGDALAARQQFTDAAGKYEEVLALPPRFPTDEWLRMATVMSWGGRHKAAKRELEAILAQEPSHFHARLQLARVLTWMGEFDAAIQMTETLLASQPDDRNVFALLLVKANATRLRGFHRDADRLYSTLLSQAEDFDARLGLTYSYLAGGYRVKTDESLAQLKPRYPYEEKELDQLRAARDRAFRPRIYGGVTFYDDDDDNEVTTFSTGAQVWLGNWKTNLDYRHASADDPDRTEDSDALQLSTYSRMPWYGGLGGGIGISGGSIMTWKALADFDVFYGSVGFLAAREAYAYTAELLDNEIRATILAISIIQRPTDRIALRGSYSYRDFSDDNTSNDIQAGVSYLFFRKPAMAVGYRFRYLDYERQSRGGYFDPDNFLANSAFVNLSFETDRFYGYIEPYVGYQNYERYDDSHSEIFYGSTGSLGYRVNKWLAVEGNAEWGNYGGSNLSSGSDDGWYYSQLGLQFILTF</sequence>
<keyword evidence="3" id="KW-0732">Signal</keyword>
<proteinExistence type="predicted"/>
<dbReference type="Gene3D" id="1.25.40.10">
    <property type="entry name" value="Tetratricopeptide repeat domain"/>
    <property type="match status" value="2"/>
</dbReference>
<organism evidence="4 5">
    <name type="scientific">Syntrophus aciditrophicus (strain SB)</name>
    <dbReference type="NCBI Taxonomy" id="56780"/>
    <lineage>
        <taxon>Bacteria</taxon>
        <taxon>Pseudomonadati</taxon>
        <taxon>Thermodesulfobacteriota</taxon>
        <taxon>Syntrophia</taxon>
        <taxon>Syntrophales</taxon>
        <taxon>Syntrophaceae</taxon>
        <taxon>Syntrophus</taxon>
    </lineage>
</organism>
<keyword evidence="1" id="KW-0677">Repeat</keyword>
<dbReference type="EMBL" id="CP000252">
    <property type="protein sequence ID" value="ABC78382.1"/>
    <property type="molecule type" value="Genomic_DNA"/>
</dbReference>
<dbReference type="HOGENOM" id="CLU_408110_0_0_7"/>
<dbReference type="InterPro" id="IPR051012">
    <property type="entry name" value="CellSynth/LPSAsmb/PSIAsmb"/>
</dbReference>
<reference evidence="4 5" key="1">
    <citation type="journal article" date="2007" name="Proc. Natl. Acad. Sci. U.S.A.">
        <title>The genome of Syntrophus aciditrophicus: life at the thermodynamic limit of microbial growth.</title>
        <authorList>
            <person name="McInerney M.J."/>
            <person name="Rohlin L."/>
            <person name="Mouttaki H."/>
            <person name="Kim U."/>
            <person name="Krupp R.S."/>
            <person name="Rios-Hernandez L."/>
            <person name="Sieber J."/>
            <person name="Struchtemeyer C.G."/>
            <person name="Bhattacharyya A."/>
            <person name="Campbell J.W."/>
            <person name="Gunsalus R.P."/>
        </authorList>
    </citation>
    <scope>NUCLEOTIDE SEQUENCE [LARGE SCALE GENOMIC DNA]</scope>
    <source>
        <strain evidence="4 5">SB</strain>
    </source>
</reference>
<dbReference type="SMART" id="SM00028">
    <property type="entry name" value="TPR"/>
    <property type="match status" value="6"/>
</dbReference>
<feature type="chain" id="PRO_5004212495" evidence="3">
    <location>
        <begin position="21"/>
        <end position="703"/>
    </location>
</feature>
<accession>Q2LWC3</accession>
<dbReference type="InterPro" id="IPR011990">
    <property type="entry name" value="TPR-like_helical_dom_sf"/>
</dbReference>
<dbReference type="KEGG" id="sat:SYN_00855"/>
<evidence type="ECO:0000256" key="1">
    <source>
        <dbReference type="ARBA" id="ARBA00022737"/>
    </source>
</evidence>
<evidence type="ECO:0000313" key="4">
    <source>
        <dbReference type="EMBL" id="ABC78382.1"/>
    </source>
</evidence>
<dbReference type="AlphaFoldDB" id="Q2LWC3"/>
<evidence type="ECO:0000313" key="5">
    <source>
        <dbReference type="Proteomes" id="UP000001933"/>
    </source>
</evidence>
<protein>
    <submittedName>
        <fullName evidence="4">Tetratricopeptide repeat protein</fullName>
    </submittedName>
</protein>
<dbReference type="Pfam" id="PF14559">
    <property type="entry name" value="TPR_19"/>
    <property type="match status" value="3"/>
</dbReference>
<dbReference type="OrthoDB" id="9810438at2"/>
<dbReference type="InParanoid" id="Q2LWC3"/>
<dbReference type="PANTHER" id="PTHR45586:SF1">
    <property type="entry name" value="LIPOPOLYSACCHARIDE ASSEMBLY PROTEIN B"/>
    <property type="match status" value="1"/>
</dbReference>
<gene>
    <name evidence="4" type="ORF">SYN_00855</name>
</gene>
<keyword evidence="5" id="KW-1185">Reference proteome</keyword>
<dbReference type="InterPro" id="IPR019734">
    <property type="entry name" value="TPR_rpt"/>
</dbReference>